<comment type="caution">
    <text evidence="2">The sequence shown here is derived from an EMBL/GenBank/DDBJ whole genome shotgun (WGS) entry which is preliminary data.</text>
</comment>
<reference evidence="2" key="1">
    <citation type="journal article" date="2023" name="Mol. Biol. Evol.">
        <title>Third-Generation Sequencing Reveals the Adaptive Role of the Epigenome in Three Deep-Sea Polychaetes.</title>
        <authorList>
            <person name="Perez M."/>
            <person name="Aroh O."/>
            <person name="Sun Y."/>
            <person name="Lan Y."/>
            <person name="Juniper S.K."/>
            <person name="Young C.R."/>
            <person name="Angers B."/>
            <person name="Qian P.Y."/>
        </authorList>
    </citation>
    <scope>NUCLEOTIDE SEQUENCE</scope>
    <source>
        <strain evidence="2">P08H-3</strain>
    </source>
</reference>
<evidence type="ECO:0000313" key="2">
    <source>
        <dbReference type="EMBL" id="KAK2142329.1"/>
    </source>
</evidence>
<organism evidence="2 3">
    <name type="scientific">Paralvinella palmiformis</name>
    <dbReference type="NCBI Taxonomy" id="53620"/>
    <lineage>
        <taxon>Eukaryota</taxon>
        <taxon>Metazoa</taxon>
        <taxon>Spiralia</taxon>
        <taxon>Lophotrochozoa</taxon>
        <taxon>Annelida</taxon>
        <taxon>Polychaeta</taxon>
        <taxon>Sedentaria</taxon>
        <taxon>Canalipalpata</taxon>
        <taxon>Terebellida</taxon>
        <taxon>Terebelliformia</taxon>
        <taxon>Alvinellidae</taxon>
        <taxon>Paralvinella</taxon>
    </lineage>
</organism>
<evidence type="ECO:0000256" key="1">
    <source>
        <dbReference type="SAM" id="MobiDB-lite"/>
    </source>
</evidence>
<proteinExistence type="predicted"/>
<evidence type="ECO:0000313" key="3">
    <source>
        <dbReference type="Proteomes" id="UP001208570"/>
    </source>
</evidence>
<dbReference type="AlphaFoldDB" id="A0AAD9MTE7"/>
<gene>
    <name evidence="2" type="ORF">LSH36_969g00041</name>
</gene>
<dbReference type="EMBL" id="JAODUP010000969">
    <property type="protein sequence ID" value="KAK2142329.1"/>
    <property type="molecule type" value="Genomic_DNA"/>
</dbReference>
<protein>
    <submittedName>
        <fullName evidence="2">Uncharacterized protein</fullName>
    </submittedName>
</protein>
<dbReference type="Proteomes" id="UP001208570">
    <property type="component" value="Unassembled WGS sequence"/>
</dbReference>
<sequence length="208" mass="22747">VGGSGVGRSGVGGSGVGVSGVGTKQITTRFTPTEKKPHDSKKIFSLGTPTESQSGIVNLSMDPETSCTDSSHINLNHKCSNAYDGKVEPEIGHEWASVTAKGEWIKIIFRTFVQLVQLEVWHRCNAEAQAKVLNLVFSSNFAMSVNRTCDGSKYYTKCTGQARFSRYDFSPAIIVDWFKITAAEMCQPDTARFVGFTEVKAMGRFMIN</sequence>
<accession>A0AAD9MTE7</accession>
<feature type="non-terminal residue" evidence="2">
    <location>
        <position position="1"/>
    </location>
</feature>
<keyword evidence="3" id="KW-1185">Reference proteome</keyword>
<name>A0AAD9MTE7_9ANNE</name>
<feature type="compositionally biased region" description="Gly residues" evidence="1">
    <location>
        <begin position="1"/>
        <end position="20"/>
    </location>
</feature>
<feature type="region of interest" description="Disordered" evidence="1">
    <location>
        <begin position="1"/>
        <end position="49"/>
    </location>
</feature>
<feature type="compositionally biased region" description="Basic and acidic residues" evidence="1">
    <location>
        <begin position="32"/>
        <end position="42"/>
    </location>
</feature>